<dbReference type="Gene3D" id="1.10.10.60">
    <property type="entry name" value="Homeodomain-like"/>
    <property type="match status" value="1"/>
</dbReference>
<dbReference type="PROSITE" id="PS01124">
    <property type="entry name" value="HTH_ARAC_FAMILY_2"/>
    <property type="match status" value="1"/>
</dbReference>
<sequence length="291" mass="34484">MVAFKFTKNKYGVGLLMDIGTYADIPAYFFEETLHETDFYEIVFFKQGNGYILLDQQRIPVENDMIVFISPFQKRQWFVDKATIDCYFLLFQADFLSSFFVDKLFTYRLQYFYNKATPLYLKPDANSFFRVQSVLEDLLTEIKNIRKDSEHVIRALLYFLLVKLNREYEHRFYLSPDKKQHVNALKFKELLIREVKNRSGIGYYAGKLGVSRVTLNKSVKAHFGIPVSEMINEFLMFEIKSQLLYTDRTIKEIAYDLHFSAPNHMTRLFKTLTGLSPKDFRLTYQNGRNIH</sequence>
<dbReference type="EMBL" id="VLLE01000005">
    <property type="protein sequence ID" value="TWI80130.1"/>
    <property type="molecule type" value="Genomic_DNA"/>
</dbReference>
<dbReference type="OrthoDB" id="9793451at2"/>
<comment type="caution">
    <text evidence="5">The sequence shown here is derived from an EMBL/GenBank/DDBJ whole genome shotgun (WGS) entry which is preliminary data.</text>
</comment>
<dbReference type="GO" id="GO:0043565">
    <property type="term" value="F:sequence-specific DNA binding"/>
    <property type="evidence" value="ECO:0007669"/>
    <property type="project" value="InterPro"/>
</dbReference>
<dbReference type="GO" id="GO:0003700">
    <property type="term" value="F:DNA-binding transcription factor activity"/>
    <property type="evidence" value="ECO:0007669"/>
    <property type="project" value="InterPro"/>
</dbReference>
<dbReference type="InterPro" id="IPR018060">
    <property type="entry name" value="HTH_AraC"/>
</dbReference>
<keyword evidence="6" id="KW-1185">Reference proteome</keyword>
<reference evidence="5 6" key="1">
    <citation type="journal article" date="2015" name="Stand. Genomic Sci.">
        <title>Genomic Encyclopedia of Bacterial and Archaeal Type Strains, Phase III: the genomes of soil and plant-associated and newly described type strains.</title>
        <authorList>
            <person name="Whitman W.B."/>
            <person name="Woyke T."/>
            <person name="Klenk H.P."/>
            <person name="Zhou Y."/>
            <person name="Lilburn T.G."/>
            <person name="Beck B.J."/>
            <person name="De Vos P."/>
            <person name="Vandamme P."/>
            <person name="Eisen J.A."/>
            <person name="Garrity G."/>
            <person name="Hugenholtz P."/>
            <person name="Kyrpides N.C."/>
        </authorList>
    </citation>
    <scope>NUCLEOTIDE SEQUENCE [LARGE SCALE GENOMIC DNA]</scope>
    <source>
        <strain evidence="5 6">CGMCC 1.7271</strain>
    </source>
</reference>
<gene>
    <name evidence="5" type="ORF">IQ13_2799</name>
</gene>
<dbReference type="Proteomes" id="UP000316167">
    <property type="component" value="Unassembled WGS sequence"/>
</dbReference>
<dbReference type="AlphaFoldDB" id="A0A562SH81"/>
<dbReference type="SMART" id="SM00342">
    <property type="entry name" value="HTH_ARAC"/>
    <property type="match status" value="1"/>
</dbReference>
<proteinExistence type="predicted"/>
<dbReference type="PANTHER" id="PTHR43280:SF32">
    <property type="entry name" value="TRANSCRIPTIONAL REGULATORY PROTEIN"/>
    <property type="match status" value="1"/>
</dbReference>
<evidence type="ECO:0000313" key="6">
    <source>
        <dbReference type="Proteomes" id="UP000316167"/>
    </source>
</evidence>
<protein>
    <submittedName>
        <fullName evidence="5">AraC-like DNA-binding protein</fullName>
    </submittedName>
</protein>
<dbReference type="SUPFAM" id="SSF46689">
    <property type="entry name" value="Homeodomain-like"/>
    <property type="match status" value="1"/>
</dbReference>
<dbReference type="InterPro" id="IPR037923">
    <property type="entry name" value="HTH-like"/>
</dbReference>
<name>A0A562SH81_9BACT</name>
<feature type="domain" description="HTH araC/xylS-type" evidence="4">
    <location>
        <begin position="185"/>
        <end position="283"/>
    </location>
</feature>
<keyword evidence="2 5" id="KW-0238">DNA-binding</keyword>
<organism evidence="5 6">
    <name type="scientific">Lacibacter cauensis</name>
    <dbReference type="NCBI Taxonomy" id="510947"/>
    <lineage>
        <taxon>Bacteria</taxon>
        <taxon>Pseudomonadati</taxon>
        <taxon>Bacteroidota</taxon>
        <taxon>Chitinophagia</taxon>
        <taxon>Chitinophagales</taxon>
        <taxon>Chitinophagaceae</taxon>
        <taxon>Lacibacter</taxon>
    </lineage>
</organism>
<dbReference type="PANTHER" id="PTHR43280">
    <property type="entry name" value="ARAC-FAMILY TRANSCRIPTIONAL REGULATOR"/>
    <property type="match status" value="1"/>
</dbReference>
<dbReference type="SUPFAM" id="SSF51215">
    <property type="entry name" value="Regulatory protein AraC"/>
    <property type="match status" value="1"/>
</dbReference>
<dbReference type="Pfam" id="PF12833">
    <property type="entry name" value="HTH_18"/>
    <property type="match status" value="1"/>
</dbReference>
<evidence type="ECO:0000313" key="5">
    <source>
        <dbReference type="EMBL" id="TWI80130.1"/>
    </source>
</evidence>
<keyword evidence="3" id="KW-0804">Transcription</keyword>
<accession>A0A562SH81</accession>
<evidence type="ECO:0000256" key="1">
    <source>
        <dbReference type="ARBA" id="ARBA00023015"/>
    </source>
</evidence>
<dbReference type="InterPro" id="IPR009057">
    <property type="entry name" value="Homeodomain-like_sf"/>
</dbReference>
<evidence type="ECO:0000256" key="2">
    <source>
        <dbReference type="ARBA" id="ARBA00023125"/>
    </source>
</evidence>
<keyword evidence="1" id="KW-0805">Transcription regulation</keyword>
<evidence type="ECO:0000256" key="3">
    <source>
        <dbReference type="ARBA" id="ARBA00023163"/>
    </source>
</evidence>
<evidence type="ECO:0000259" key="4">
    <source>
        <dbReference type="PROSITE" id="PS01124"/>
    </source>
</evidence>
<dbReference type="RefSeq" id="WP_144886978.1">
    <property type="nucleotide sequence ID" value="NZ_VLLE01000005.1"/>
</dbReference>